<reference evidence="1" key="1">
    <citation type="submission" date="2017-08" db="EMBL/GenBank/DDBJ databases">
        <authorList>
            <person name="Polle J.E."/>
            <person name="Barry K."/>
            <person name="Cushman J."/>
            <person name="Schmutz J."/>
            <person name="Tran D."/>
            <person name="Hathwaick L.T."/>
            <person name="Yim W.C."/>
            <person name="Jenkins J."/>
            <person name="Mckie-Krisberg Z.M."/>
            <person name="Prochnik S."/>
            <person name="Lindquist E."/>
            <person name="Dockter R.B."/>
            <person name="Adam C."/>
            <person name="Molina H."/>
            <person name="Bunkerborg J."/>
            <person name="Jin E."/>
            <person name="Buchheim M."/>
            <person name="Magnuson J."/>
        </authorList>
    </citation>
    <scope>NUCLEOTIDE SEQUENCE</scope>
    <source>
        <strain evidence="1">CCAP 19/18</strain>
    </source>
</reference>
<comment type="caution">
    <text evidence="1">The sequence shown here is derived from an EMBL/GenBank/DDBJ whole genome shotgun (WGS) entry which is preliminary data.</text>
</comment>
<proteinExistence type="predicted"/>
<gene>
    <name evidence="1" type="ORF">DUNSADRAFT_695</name>
</gene>
<evidence type="ECO:0000313" key="2">
    <source>
        <dbReference type="Proteomes" id="UP000815325"/>
    </source>
</evidence>
<sequence>MSCWQHVAPNIVLFNTSKLHLVQTSVSCQKCSAGSMLHPTLYRSRVHLVLSFVPRPSVLQATCNPRRCGPFKVGFIRGHSSVHSSNSPVRIPYMLTLSLQGRGGESGNCSKLCLVLSRESRLIALQATCHPRRCAAAGVQKREKVHEEKVHTPCSSMLR</sequence>
<accession>A0ABQ7FYH3</accession>
<organism evidence="1 2">
    <name type="scientific">Dunaliella salina</name>
    <name type="common">Green alga</name>
    <name type="synonym">Protococcus salinus</name>
    <dbReference type="NCBI Taxonomy" id="3046"/>
    <lineage>
        <taxon>Eukaryota</taxon>
        <taxon>Viridiplantae</taxon>
        <taxon>Chlorophyta</taxon>
        <taxon>core chlorophytes</taxon>
        <taxon>Chlorophyceae</taxon>
        <taxon>CS clade</taxon>
        <taxon>Chlamydomonadales</taxon>
        <taxon>Dunaliellaceae</taxon>
        <taxon>Dunaliella</taxon>
    </lineage>
</organism>
<dbReference type="EMBL" id="MU070510">
    <property type="protein sequence ID" value="KAF5827416.1"/>
    <property type="molecule type" value="Genomic_DNA"/>
</dbReference>
<name>A0ABQ7FYH3_DUNSA</name>
<keyword evidence="2" id="KW-1185">Reference proteome</keyword>
<evidence type="ECO:0000313" key="1">
    <source>
        <dbReference type="EMBL" id="KAF5827416.1"/>
    </source>
</evidence>
<evidence type="ECO:0008006" key="3">
    <source>
        <dbReference type="Google" id="ProtNLM"/>
    </source>
</evidence>
<dbReference type="Proteomes" id="UP000815325">
    <property type="component" value="Unassembled WGS sequence"/>
</dbReference>
<protein>
    <recommendedName>
        <fullName evidence="3">Encoded protein</fullName>
    </recommendedName>
</protein>